<dbReference type="CDD" id="cd00609">
    <property type="entry name" value="AAT_like"/>
    <property type="match status" value="1"/>
</dbReference>
<comment type="caution">
    <text evidence="7">The sequence shown here is derived from an EMBL/GenBank/DDBJ whole genome shotgun (WGS) entry which is preliminary data.</text>
</comment>
<feature type="domain" description="HTH gntR-type" evidence="6">
    <location>
        <begin position="19"/>
        <end position="87"/>
    </location>
</feature>
<dbReference type="InterPro" id="IPR004839">
    <property type="entry name" value="Aminotransferase_I/II_large"/>
</dbReference>
<dbReference type="Pfam" id="PF00155">
    <property type="entry name" value="Aminotran_1_2"/>
    <property type="match status" value="1"/>
</dbReference>
<dbReference type="PANTHER" id="PTHR46577:SF2">
    <property type="entry name" value="TRANSCRIPTIONAL REGULATORY PROTEIN"/>
    <property type="match status" value="1"/>
</dbReference>
<keyword evidence="4" id="KW-0238">DNA-binding</keyword>
<evidence type="ECO:0000256" key="5">
    <source>
        <dbReference type="ARBA" id="ARBA00023163"/>
    </source>
</evidence>
<dbReference type="Gene3D" id="3.40.640.10">
    <property type="entry name" value="Type I PLP-dependent aspartate aminotransferase-like (Major domain)"/>
    <property type="match status" value="1"/>
</dbReference>
<dbReference type="InterPro" id="IPR015421">
    <property type="entry name" value="PyrdxlP-dep_Trfase_major"/>
</dbReference>
<dbReference type="InterPro" id="IPR000524">
    <property type="entry name" value="Tscrpt_reg_HTH_GntR"/>
</dbReference>
<keyword evidence="2" id="KW-0663">Pyridoxal phosphate</keyword>
<dbReference type="PANTHER" id="PTHR46577">
    <property type="entry name" value="HTH-TYPE TRANSCRIPTIONAL REGULATORY PROTEIN GABR"/>
    <property type="match status" value="1"/>
</dbReference>
<dbReference type="EMBL" id="JBDPZC010000002">
    <property type="protein sequence ID" value="MEO3712486.1"/>
    <property type="molecule type" value="Genomic_DNA"/>
</dbReference>
<dbReference type="Gene3D" id="3.90.1150.10">
    <property type="entry name" value="Aspartate Aminotransferase, domain 1"/>
    <property type="match status" value="1"/>
</dbReference>
<evidence type="ECO:0000256" key="4">
    <source>
        <dbReference type="ARBA" id="ARBA00023125"/>
    </source>
</evidence>
<evidence type="ECO:0000256" key="1">
    <source>
        <dbReference type="ARBA" id="ARBA00005384"/>
    </source>
</evidence>
<sequence>MTAAALPEPSAAARPQEGGALYLRIAHTLAEAIRQGSLARGQRLPSVRETARQYGVALSTVVQAYHWLEDARLVVARPRSGFFVAASRSTQLPEPTVGRVPRRAQPVHVDVLGQRLLGLQDRQALVSFSSGTPGAAMLDADRVRRTLVRAVQRHRHLLCEYPGPNGHEVARQALARYALGLGCSLDPERITLTAGCMEAISLCLRSVTQPGDVVAIESPTHYSFLELLQSLHLKALEIPTHPRHGLSLDALQLALDTQPVKAVLVVPTLSNPLGSCMPLAERRRLAQMASQHDFAVIEDAVYNDLVFSDELRRTVKSFDTTGHVMLCDSFTKTVAPGLRLGWVEAGRWTARLRQLNNVQGAQTAVIELAMAELLAQAGYLAGMRQLRSWAAARLEEARSLLAEHFPPGTRVSDPPGGFLLWVELPRGLDAQALFEAAQAEGILVAPGRLFSAHERFKNCVRIGVGADWTDRHPQALARVGQLACELLRRA</sequence>
<dbReference type="InterPro" id="IPR036390">
    <property type="entry name" value="WH_DNA-bd_sf"/>
</dbReference>
<keyword evidence="3" id="KW-0805">Transcription regulation</keyword>
<dbReference type="PROSITE" id="PS50949">
    <property type="entry name" value="HTH_GNTR"/>
    <property type="match status" value="1"/>
</dbReference>
<keyword evidence="5" id="KW-0804">Transcription</keyword>
<dbReference type="SUPFAM" id="SSF46785">
    <property type="entry name" value="Winged helix' DNA-binding domain"/>
    <property type="match status" value="1"/>
</dbReference>
<evidence type="ECO:0000313" key="8">
    <source>
        <dbReference type="Proteomes" id="UP001462640"/>
    </source>
</evidence>
<gene>
    <name evidence="7" type="ORF">ABDJ40_06860</name>
</gene>
<dbReference type="Gene3D" id="1.10.10.10">
    <property type="entry name" value="Winged helix-like DNA-binding domain superfamily/Winged helix DNA-binding domain"/>
    <property type="match status" value="1"/>
</dbReference>
<dbReference type="RefSeq" id="WP_347607955.1">
    <property type="nucleotide sequence ID" value="NZ_JBDPZC010000002.1"/>
</dbReference>
<evidence type="ECO:0000313" key="7">
    <source>
        <dbReference type="EMBL" id="MEO3712486.1"/>
    </source>
</evidence>
<protein>
    <submittedName>
        <fullName evidence="7">PLP-dependent aminotransferase family protein</fullName>
    </submittedName>
</protein>
<keyword evidence="7" id="KW-0808">Transferase</keyword>
<name>A0ABV0GBR3_9BURK</name>
<accession>A0ABV0GBR3</accession>
<keyword evidence="8" id="KW-1185">Reference proteome</keyword>
<dbReference type="InterPro" id="IPR015422">
    <property type="entry name" value="PyrdxlP-dep_Trfase_small"/>
</dbReference>
<keyword evidence="7" id="KW-0032">Aminotransferase</keyword>
<dbReference type="Pfam" id="PF00392">
    <property type="entry name" value="GntR"/>
    <property type="match status" value="1"/>
</dbReference>
<evidence type="ECO:0000259" key="6">
    <source>
        <dbReference type="PROSITE" id="PS50949"/>
    </source>
</evidence>
<comment type="similarity">
    <text evidence="1">In the C-terminal section; belongs to the class-I pyridoxal-phosphate-dependent aminotransferase family.</text>
</comment>
<dbReference type="InterPro" id="IPR051446">
    <property type="entry name" value="HTH_trans_reg/aminotransferase"/>
</dbReference>
<evidence type="ECO:0000256" key="3">
    <source>
        <dbReference type="ARBA" id="ARBA00023015"/>
    </source>
</evidence>
<dbReference type="GO" id="GO:0008483">
    <property type="term" value="F:transaminase activity"/>
    <property type="evidence" value="ECO:0007669"/>
    <property type="project" value="UniProtKB-KW"/>
</dbReference>
<dbReference type="SMART" id="SM00345">
    <property type="entry name" value="HTH_GNTR"/>
    <property type="match status" value="1"/>
</dbReference>
<reference evidence="7 8" key="1">
    <citation type="submission" date="2024-05" db="EMBL/GenBank/DDBJ databases">
        <title>Roseateles sp. 2.12 16S ribosomal RNA gene Genome sequencing and assembly.</title>
        <authorList>
            <person name="Woo H."/>
        </authorList>
    </citation>
    <scope>NUCLEOTIDE SEQUENCE [LARGE SCALE GENOMIC DNA]</scope>
    <source>
        <strain evidence="7 8">2.12</strain>
    </source>
</reference>
<dbReference type="SUPFAM" id="SSF53383">
    <property type="entry name" value="PLP-dependent transferases"/>
    <property type="match status" value="1"/>
</dbReference>
<dbReference type="InterPro" id="IPR036388">
    <property type="entry name" value="WH-like_DNA-bd_sf"/>
</dbReference>
<dbReference type="InterPro" id="IPR015424">
    <property type="entry name" value="PyrdxlP-dep_Trfase"/>
</dbReference>
<organism evidence="7 8">
    <name type="scientific">Roseateles flavus</name>
    <dbReference type="NCBI Taxonomy" id="3149041"/>
    <lineage>
        <taxon>Bacteria</taxon>
        <taxon>Pseudomonadati</taxon>
        <taxon>Pseudomonadota</taxon>
        <taxon>Betaproteobacteria</taxon>
        <taxon>Burkholderiales</taxon>
        <taxon>Sphaerotilaceae</taxon>
        <taxon>Roseateles</taxon>
    </lineage>
</organism>
<evidence type="ECO:0000256" key="2">
    <source>
        <dbReference type="ARBA" id="ARBA00022898"/>
    </source>
</evidence>
<dbReference type="Proteomes" id="UP001462640">
    <property type="component" value="Unassembled WGS sequence"/>
</dbReference>
<proteinExistence type="inferred from homology"/>
<dbReference type="CDD" id="cd07377">
    <property type="entry name" value="WHTH_GntR"/>
    <property type="match status" value="1"/>
</dbReference>